<keyword evidence="3" id="KW-1185">Reference proteome</keyword>
<dbReference type="PANTHER" id="PTHR46313:SF3">
    <property type="entry name" value="PROLYCOPENE ISOMERASE, CHLOROPLASTIC"/>
    <property type="match status" value="1"/>
</dbReference>
<dbReference type="SUPFAM" id="SSF51905">
    <property type="entry name" value="FAD/NAD(P)-binding domain"/>
    <property type="match status" value="1"/>
</dbReference>
<dbReference type="EMBL" id="FOGV01000046">
    <property type="protein sequence ID" value="SES36864.1"/>
    <property type="molecule type" value="Genomic_DNA"/>
</dbReference>
<gene>
    <name evidence="2" type="ORF">SAMN05444126_1466</name>
</gene>
<dbReference type="InterPro" id="IPR002937">
    <property type="entry name" value="Amino_oxidase"/>
</dbReference>
<dbReference type="Proteomes" id="UP000199318">
    <property type="component" value="Unassembled WGS sequence"/>
</dbReference>
<organism evidence="2 3">
    <name type="scientific">Salisediminibacterium halotolerans</name>
    <dbReference type="NCBI Taxonomy" id="517425"/>
    <lineage>
        <taxon>Bacteria</taxon>
        <taxon>Bacillati</taxon>
        <taxon>Bacillota</taxon>
        <taxon>Bacilli</taxon>
        <taxon>Bacillales</taxon>
        <taxon>Bacillaceae</taxon>
        <taxon>Salisediminibacterium</taxon>
    </lineage>
</organism>
<dbReference type="InterPro" id="IPR045892">
    <property type="entry name" value="CrtISO-like"/>
</dbReference>
<protein>
    <submittedName>
        <fullName evidence="2">C-3',4' desaturase CrtD</fullName>
    </submittedName>
</protein>
<proteinExistence type="predicted"/>
<dbReference type="InterPro" id="IPR036188">
    <property type="entry name" value="FAD/NAD-bd_sf"/>
</dbReference>
<name>A0A1H9WSS0_9BACI</name>
<dbReference type="OrthoDB" id="9789960at2"/>
<dbReference type="STRING" id="1464123.SAMN05444126_1466"/>
<dbReference type="Gene3D" id="3.90.660.20">
    <property type="entry name" value="Protoporphyrinogen oxidase, mitochondrial, domain 2"/>
    <property type="match status" value="1"/>
</dbReference>
<dbReference type="RefSeq" id="WP_093075268.1">
    <property type="nucleotide sequence ID" value="NZ_FOGV01000046.1"/>
</dbReference>
<accession>A0A1H9WSS0</accession>
<feature type="domain" description="Amine oxidase" evidence="1">
    <location>
        <begin position="13"/>
        <end position="491"/>
    </location>
</feature>
<evidence type="ECO:0000259" key="1">
    <source>
        <dbReference type="Pfam" id="PF01593"/>
    </source>
</evidence>
<dbReference type="Pfam" id="PF01593">
    <property type="entry name" value="Amino_oxidase"/>
    <property type="match status" value="1"/>
</dbReference>
<dbReference type="PANTHER" id="PTHR46313">
    <property type="match status" value="1"/>
</dbReference>
<evidence type="ECO:0000313" key="2">
    <source>
        <dbReference type="EMBL" id="SES36864.1"/>
    </source>
</evidence>
<dbReference type="Gene3D" id="3.50.50.60">
    <property type="entry name" value="FAD/NAD(P)-binding domain"/>
    <property type="match status" value="2"/>
</dbReference>
<comment type="caution">
    <text evidence="2">The sequence shown here is derived from an EMBL/GenBank/DDBJ whole genome shotgun (WGS) entry which is preliminary data.</text>
</comment>
<sequence length="497" mass="55064">MPTNQTIIIGSGMAGLHAGALLQAEGVQVTLLEAAAEWGGCAGKFQRGKFRFPVGATLGIGFEDNGIHRRVLNYLGADLSVISLQQAMTVRIGGEDFPYFTNREQFLAMWAEKEPETFPQIAAFFDEAWQIASALRKYMSHYAVLFPRTAYEWQALFNGFNIRSLKLAPYINKTMKTLVDKHGLADTDSFIHFINGTLLDSMQTTYEHVHLLLGATALNVYHEGAYYVEGGLYRLAEELVESIKINGGTVKKPSRVVAVARGNERRWSVKDHRGRHWEADNVVFNTGINNAADLLPSAHRDKLSKKFIRHSVPEKQWGAATMYAAVKEDVIPPDAALFYQVLVDPAQPAEEENHFFVSLSAHKDLKRAPEGFRTITVSSHIRIENWQSQYAYDDKKAKFIAAVKRELETLFPGFNQAAVHFESGGPVAWERFVLRKSGTVGGLPQTRENALWNAVSHREIGSGLWLCGDTVYPGAGTIGAASSGVHVARSISGKKIL</sequence>
<dbReference type="GO" id="GO:0016116">
    <property type="term" value="P:carotenoid metabolic process"/>
    <property type="evidence" value="ECO:0007669"/>
    <property type="project" value="InterPro"/>
</dbReference>
<dbReference type="AlphaFoldDB" id="A0A1H9WSS0"/>
<evidence type="ECO:0000313" key="3">
    <source>
        <dbReference type="Proteomes" id="UP000199318"/>
    </source>
</evidence>
<reference evidence="3" key="1">
    <citation type="submission" date="2016-10" db="EMBL/GenBank/DDBJ databases">
        <authorList>
            <person name="de Groot N.N."/>
        </authorList>
    </citation>
    <scope>NUCLEOTIDE SEQUENCE [LARGE SCALE GENOMIC DNA]</scope>
    <source>
        <strain evidence="3">10nlg</strain>
    </source>
</reference>
<dbReference type="GO" id="GO:0016491">
    <property type="term" value="F:oxidoreductase activity"/>
    <property type="evidence" value="ECO:0007669"/>
    <property type="project" value="InterPro"/>
</dbReference>